<proteinExistence type="predicted"/>
<gene>
    <name evidence="1" type="ORF">CJP74_00035</name>
</gene>
<comment type="caution">
    <text evidence="1">The sequence shown here is derived from an EMBL/GenBank/DDBJ whole genome shotgun (WGS) entry which is preliminary data.</text>
</comment>
<evidence type="ECO:0000313" key="2">
    <source>
        <dbReference type="Proteomes" id="UP000266258"/>
    </source>
</evidence>
<sequence length="385" mass="44275">MSEKNIYLDFFALDNLALHNPDYLDSKRLYAVSALHLQKVVAKPLEALRRTMALEAVIEVSLLDSMLLRAQRFFYTLPYAEKGEFAHTLGAYQFFLYSSEKGFGHYLANAPKVTQARTVIERFANGILFVAANLITLALEMSRKVSLSYNQKSYSEFGVDLQTWVEDFNLQSKLTSYIPLSWHQPNDLSKGELTQKFKVFKDALFPPGLQSYLTCIYPNWEKALFAICSQQGTDLLQTSLEYGRKAAMQICQTQLRPQELRKIFKESQQLFAANSYALGQEIVRQASQLHGNQHLACYLQQKVAFWQLHLASRNLKHQEVIDLLRWGWVADYLDLHWQELSGLALKQMLQKLCQEYKQMDATKSQAKKQYMSKAGTHASYSCIDD</sequence>
<protein>
    <submittedName>
        <fullName evidence="1">Uncharacterized protein</fullName>
    </submittedName>
</protein>
<reference evidence="1 2" key="1">
    <citation type="submission" date="2017-08" db="EMBL/GenBank/DDBJ databases">
        <title>Reclassification of Bisgaard taxon 37 and 44.</title>
        <authorList>
            <person name="Christensen H."/>
        </authorList>
    </citation>
    <scope>NUCLEOTIDE SEQUENCE [LARGE SCALE GENOMIC DNA]</scope>
    <source>
        <strain evidence="1 2">B96_4</strain>
    </source>
</reference>
<keyword evidence="2" id="KW-1185">Reference proteome</keyword>
<dbReference type="RefSeq" id="WP_119496231.1">
    <property type="nucleotide sequence ID" value="NZ_NRJH01000001.1"/>
</dbReference>
<dbReference type="OrthoDB" id="5674686at2"/>
<evidence type="ECO:0000313" key="1">
    <source>
        <dbReference type="EMBL" id="RIY34212.1"/>
    </source>
</evidence>
<dbReference type="EMBL" id="NRJH01000001">
    <property type="protein sequence ID" value="RIY34212.1"/>
    <property type="molecule type" value="Genomic_DNA"/>
</dbReference>
<accession>A0A3A1Y7K2</accession>
<organism evidence="1 2">
    <name type="scientific">Psittacicella melopsittaci</name>
    <dbReference type="NCBI Taxonomy" id="2028576"/>
    <lineage>
        <taxon>Bacteria</taxon>
        <taxon>Pseudomonadati</taxon>
        <taxon>Pseudomonadota</taxon>
        <taxon>Gammaproteobacteria</taxon>
        <taxon>Pasteurellales</taxon>
        <taxon>Psittacicellaceae</taxon>
        <taxon>Psittacicella</taxon>
    </lineage>
</organism>
<dbReference type="Proteomes" id="UP000266258">
    <property type="component" value="Unassembled WGS sequence"/>
</dbReference>
<name>A0A3A1Y7K2_9GAMM</name>
<dbReference type="AlphaFoldDB" id="A0A3A1Y7K2"/>